<evidence type="ECO:0000313" key="2">
    <source>
        <dbReference type="EMBL" id="BDQ35864.1"/>
    </source>
</evidence>
<keyword evidence="3" id="KW-1185">Reference proteome</keyword>
<dbReference type="PANTHER" id="PTHR30006">
    <property type="entry name" value="THIAMINE-BINDING PERIPLASMIC PROTEIN-RELATED"/>
    <property type="match status" value="1"/>
</dbReference>
<gene>
    <name evidence="2" type="ORF">SYK_02240</name>
</gene>
<proteinExistence type="predicted"/>
<organism evidence="2 3">
    <name type="scientific">Pseudodesulfovibrio nedwellii</name>
    <dbReference type="NCBI Taxonomy" id="2973072"/>
    <lineage>
        <taxon>Bacteria</taxon>
        <taxon>Pseudomonadati</taxon>
        <taxon>Thermodesulfobacteriota</taxon>
        <taxon>Desulfovibrionia</taxon>
        <taxon>Desulfovibrionales</taxon>
        <taxon>Desulfovibrionaceae</taxon>
    </lineage>
</organism>
<evidence type="ECO:0008006" key="4">
    <source>
        <dbReference type="Google" id="ProtNLM"/>
    </source>
</evidence>
<dbReference type="Pfam" id="PF13343">
    <property type="entry name" value="SBP_bac_6"/>
    <property type="match status" value="1"/>
</dbReference>
<dbReference type="PANTHER" id="PTHR30006:SF2">
    <property type="entry name" value="ABC TRANSPORTER SUBSTRATE-BINDING PROTEIN"/>
    <property type="match status" value="1"/>
</dbReference>
<evidence type="ECO:0000313" key="3">
    <source>
        <dbReference type="Proteomes" id="UP001317742"/>
    </source>
</evidence>
<dbReference type="Proteomes" id="UP001317742">
    <property type="component" value="Chromosome"/>
</dbReference>
<protein>
    <recommendedName>
        <fullName evidence="4">ABC transporter substrate-binding protein</fullName>
    </recommendedName>
</protein>
<dbReference type="RefSeq" id="WP_281761794.1">
    <property type="nucleotide sequence ID" value="NZ_AP026709.1"/>
</dbReference>
<name>A0ABN6RYV0_9BACT</name>
<keyword evidence="1" id="KW-0732">Signal</keyword>
<reference evidence="2 3" key="1">
    <citation type="submission" date="2022-08" db="EMBL/GenBank/DDBJ databases">
        <title>Genome Sequence of the sulphate-reducing bacterium, Pseudodesulfovibrio sp. SYK.</title>
        <authorList>
            <person name="Kondo R."/>
            <person name="Kataoka T."/>
        </authorList>
    </citation>
    <scope>NUCLEOTIDE SEQUENCE [LARGE SCALE GENOMIC DNA]</scope>
    <source>
        <strain evidence="2 3">SYK</strain>
    </source>
</reference>
<dbReference type="EMBL" id="AP026709">
    <property type="protein sequence ID" value="BDQ35864.1"/>
    <property type="molecule type" value="Genomic_DNA"/>
</dbReference>
<accession>A0ABN6RYV0</accession>
<sequence length="291" mass="31964">MTPNSVYLAIAPNILRKTVQDLSRLDLPLELIPPQTHQEMQDFSKQFGLNGDIPGVTLCAYPEFIYNLLQHQEQRKLAQLSGSLPPMRKELTTLGMAEPSQYFRVIAFVPFVIAAAKGVTPPIEDWEDLCRPDICNAIAVPPHDTPLPALFDTMMTANYGNKATGAIEGKNTTYTPLDINKHVDAGDFLAGVSIPAFSKTYRDGNGHMVWPKSGAWPVPLIATVRADAPDEAMVLLNYLLSNKYQSYLAETGSLIPVVEGIPWFSEMAENDGRLQWPGWDALISLGAPQAA</sequence>
<dbReference type="SUPFAM" id="SSF53850">
    <property type="entry name" value="Periplasmic binding protein-like II"/>
    <property type="match status" value="1"/>
</dbReference>
<dbReference type="Gene3D" id="3.40.190.10">
    <property type="entry name" value="Periplasmic binding protein-like II"/>
    <property type="match status" value="2"/>
</dbReference>
<evidence type="ECO:0000256" key="1">
    <source>
        <dbReference type="ARBA" id="ARBA00022729"/>
    </source>
</evidence>